<dbReference type="NCBIfam" id="TIGR00229">
    <property type="entry name" value="sensory_box"/>
    <property type="match status" value="1"/>
</dbReference>
<feature type="domain" description="PAS" evidence="12">
    <location>
        <begin position="661"/>
        <end position="732"/>
    </location>
</feature>
<dbReference type="PROSITE" id="PS50112">
    <property type="entry name" value="PAS"/>
    <property type="match status" value="2"/>
</dbReference>
<feature type="domain" description="Histidine kinase" evidence="11">
    <location>
        <begin position="943"/>
        <end position="1172"/>
    </location>
</feature>
<dbReference type="PANTHER" id="PTHR47876:SF3">
    <property type="entry name" value="PHYTOCHROME 1"/>
    <property type="match status" value="1"/>
</dbReference>
<dbReference type="InterPro" id="IPR043150">
    <property type="entry name" value="Phytochrome_PHY_sf"/>
</dbReference>
<dbReference type="CDD" id="cd00082">
    <property type="entry name" value="HisKA"/>
    <property type="match status" value="1"/>
</dbReference>
<feature type="domain" description="PAS" evidence="12">
    <location>
        <begin position="795"/>
        <end position="847"/>
    </location>
</feature>
<dbReference type="Pfam" id="PF02518">
    <property type="entry name" value="HATPase_c"/>
    <property type="match status" value="1"/>
</dbReference>
<dbReference type="Gene3D" id="3.30.450.270">
    <property type="match status" value="1"/>
</dbReference>
<organism evidence="13">
    <name type="scientific">Cardamine nipponica</name>
    <name type="common">Bitter-cress</name>
    <dbReference type="NCBI Taxonomy" id="335955"/>
    <lineage>
        <taxon>Eukaryota</taxon>
        <taxon>Viridiplantae</taxon>
        <taxon>Streptophyta</taxon>
        <taxon>Embryophyta</taxon>
        <taxon>Tracheophyta</taxon>
        <taxon>Spermatophyta</taxon>
        <taxon>Magnoliopsida</taxon>
        <taxon>eudicotyledons</taxon>
        <taxon>Gunneridae</taxon>
        <taxon>Pentapetalae</taxon>
        <taxon>rosids</taxon>
        <taxon>malvids</taxon>
        <taxon>Brassicales</taxon>
        <taxon>Brassicaceae</taxon>
        <taxon>Cardamineae</taxon>
        <taxon>Cardamine</taxon>
    </lineage>
</organism>
<keyword evidence="6" id="KW-0804">Transcription</keyword>
<keyword evidence="7" id="KW-0675">Receptor</keyword>
<dbReference type="PRINTS" id="PR01033">
    <property type="entry name" value="PHYTOCHROME"/>
</dbReference>
<dbReference type="GO" id="GO:0009585">
    <property type="term" value="P:red, far-red light phototransduction"/>
    <property type="evidence" value="ECO:0007669"/>
    <property type="project" value="InterPro"/>
</dbReference>
<dbReference type="PROSITE" id="PS50046">
    <property type="entry name" value="PHYTOCHROME_2"/>
    <property type="match status" value="1"/>
</dbReference>
<dbReference type="InterPro" id="IPR003594">
    <property type="entry name" value="HATPase_dom"/>
</dbReference>
<dbReference type="SMART" id="SM00065">
    <property type="entry name" value="GAF"/>
    <property type="match status" value="1"/>
</dbReference>
<feature type="binding site" description="covalent" evidence="8">
    <location>
        <position position="366"/>
    </location>
    <ligand>
        <name>phytochromobilin</name>
        <dbReference type="ChEBI" id="CHEBI:189064"/>
    </ligand>
</feature>
<dbReference type="PROSITE" id="PS00245">
    <property type="entry name" value="PHYTOCHROME_1"/>
    <property type="match status" value="1"/>
</dbReference>
<dbReference type="SUPFAM" id="SSF55781">
    <property type="entry name" value="GAF domain-like"/>
    <property type="match status" value="2"/>
</dbReference>
<evidence type="ECO:0000256" key="8">
    <source>
        <dbReference type="PIRSR" id="PIRSR000084-50"/>
    </source>
</evidence>
<gene>
    <name evidence="13" type="primary">PHYB</name>
</gene>
<dbReference type="InterPro" id="IPR035965">
    <property type="entry name" value="PAS-like_dom_sf"/>
</dbReference>
<evidence type="ECO:0000259" key="10">
    <source>
        <dbReference type="PROSITE" id="PS50046"/>
    </source>
</evidence>
<keyword evidence="5" id="KW-0805">Transcription regulation</keyword>
<dbReference type="InterPro" id="IPR000014">
    <property type="entry name" value="PAS"/>
</dbReference>
<comment type="similarity">
    <text evidence="1">Belongs to the phytochrome family.</text>
</comment>
<dbReference type="SUPFAM" id="SSF55874">
    <property type="entry name" value="ATPase domain of HSP90 chaperone/DNA topoisomerase II/histidine kinase"/>
    <property type="match status" value="1"/>
</dbReference>
<dbReference type="FunFam" id="3.30.450.40:FF:000006">
    <property type="entry name" value="Phytochrome"/>
    <property type="match status" value="1"/>
</dbReference>
<dbReference type="InterPro" id="IPR005467">
    <property type="entry name" value="His_kinase_dom"/>
</dbReference>
<dbReference type="FunFam" id="3.30.450.20:FF:000034">
    <property type="entry name" value="Phytochrome"/>
    <property type="match status" value="1"/>
</dbReference>
<dbReference type="FunFam" id="3.30.450.270:FF:000001">
    <property type="entry name" value="Phytochrome"/>
    <property type="match status" value="1"/>
</dbReference>
<proteinExistence type="inferred from homology"/>
<evidence type="ECO:0000256" key="6">
    <source>
        <dbReference type="ARBA" id="ARBA00023163"/>
    </source>
</evidence>
<sequence length="1194" mass="131460">MVSGGGGGSGSARGGGGGEEASSSHRVDNILHTTHPRREQAQSSGTKSLRPQQNQPQSHTVSMSKAIQQYTVDARLHAVFEQSGGSGKSFDYSQSLKTTTYGSSVPEQQITAYLSRIQRGGFIQPFGCMIAVDESTFRIIGYSENAREMLGLMPQSVPSLEKPEILAMGTDVRSLFAPSSSILLERAFVARDITILNPVWIHSKNTGKPFYAILHRIDVGVVIDLEPARTEDPALSIAGAVQSQKLAVRAISRLQSLPGGDIKLLCDTVVESVRDLTGYDRVMVYKFHEDEHGEVVAESKRDDLEPYIGLHYPATDIPQASRFLFKQNRVRMIVDCHATPVLLVQDDRLSQSMCLVGSTLRAPHGCHSQYMANMGSIASLAMAVIINGNEEDGSNAGGGRNSMKLWGLVVCHHTTSRCIPFPLRYACEFLMQAFGLQLNMELQLALQMSEKRVLRMQTLLCDMLLRDSPAGIVTQSPSIMDLVKCDGAAFLYHGKYYPLGVAPTEAQIKDIVDWLLANHADSTGLSTDSLGEAGYPGAAALGDAVCGMAVAYITKRDFLFWFRSHTAKEIKWGGAKHHPEDKDDGQRMHPRSSFQAFLEVVKSRSQPWETAEMDAIHSLQLILRDSFKESEAAMNSKAVDGAVQPCRDMSGEQGNDELGAVAREMVRLIETATVPIFAVDAGGCINGWNAKIAELTGLSVEEAMGKSLVSDLIYKENEETVNKLLSRALRGDEDKNVEVKLKTFSPELQGKAVFMIVNACSSKDYLNNIVGVCFVGQDVTGQKIVMDKFINIQGDYKAIVHNPNPLIPPIFAADENTICLEWNAALEKLTGVSRGEVIGKMLVGEVFGNCCRLKGPDALTRFMIVLHNAIGGQETEKFPFPFFDRNGKFVQALLTANKRVSLDGKVIGAFCFLQIPSPELQQALAVQRRQDTECFTKAKELAYICQVIKSPLSGLRFANSLLEATNLNEDQKQFLETSVSCEKQISRIVGDMDLESIEDGSFELVRAEFFLGSIINAIVSQAMFLLRERGLQLIRDIPEEIKSTAVYGDQTRIQQLLAEFLLSIIRYAPSQEWVEIHLSQVSKQTADGLRAIRTEFRYISILLTVIIMACPGEGLPPELVRDMFHSSRWTSPEGLGLSVCRKILKLMNGEVQYIRESERSYFLIILELPVPLKLPSSTANASGSGSDMMLMMPY</sequence>
<dbReference type="InterPro" id="IPR013515">
    <property type="entry name" value="Phytochrome_cen-reg"/>
</dbReference>
<dbReference type="InterPro" id="IPR003661">
    <property type="entry name" value="HisK_dim/P_dom"/>
</dbReference>
<evidence type="ECO:0000313" key="13">
    <source>
        <dbReference type="EMBL" id="BBE28427.1"/>
    </source>
</evidence>
<evidence type="ECO:0000256" key="7">
    <source>
        <dbReference type="ARBA" id="ARBA00023170"/>
    </source>
</evidence>
<keyword evidence="3" id="KW-0716">Sensory transduction</keyword>
<protein>
    <submittedName>
        <fullName evidence="13">Phytochrome B</fullName>
    </submittedName>
</protein>
<dbReference type="FunFam" id="3.30.450.20:FF:000039">
    <property type="entry name" value="Phytochrome"/>
    <property type="match status" value="1"/>
</dbReference>
<dbReference type="Pfam" id="PF08446">
    <property type="entry name" value="PAS_2"/>
    <property type="match status" value="1"/>
</dbReference>
<feature type="compositionally biased region" description="Polar residues" evidence="9">
    <location>
        <begin position="41"/>
        <end position="63"/>
    </location>
</feature>
<dbReference type="GO" id="GO:0042803">
    <property type="term" value="F:protein homodimerization activity"/>
    <property type="evidence" value="ECO:0007669"/>
    <property type="project" value="InterPro"/>
</dbReference>
<dbReference type="PIRSF" id="PIRSF000084">
    <property type="entry name" value="Phytochrome"/>
    <property type="match status" value="1"/>
</dbReference>
<dbReference type="SMART" id="SM00387">
    <property type="entry name" value="HATPase_c"/>
    <property type="match status" value="1"/>
</dbReference>
<dbReference type="Pfam" id="PF00512">
    <property type="entry name" value="HisKA"/>
    <property type="match status" value="1"/>
</dbReference>
<dbReference type="Gene3D" id="3.30.565.10">
    <property type="entry name" value="Histidine kinase-like ATPase, C-terminal domain"/>
    <property type="match status" value="1"/>
</dbReference>
<dbReference type="InterPro" id="IPR001294">
    <property type="entry name" value="Phytochrome"/>
</dbReference>
<evidence type="ECO:0000256" key="2">
    <source>
        <dbReference type="ARBA" id="ARBA00022543"/>
    </source>
</evidence>
<evidence type="ECO:0000259" key="11">
    <source>
        <dbReference type="PROSITE" id="PS50109"/>
    </source>
</evidence>
<dbReference type="GO" id="GO:0006355">
    <property type="term" value="P:regulation of DNA-templated transcription"/>
    <property type="evidence" value="ECO:0007669"/>
    <property type="project" value="InterPro"/>
</dbReference>
<dbReference type="GO" id="GO:0009881">
    <property type="term" value="F:photoreceptor activity"/>
    <property type="evidence" value="ECO:0007669"/>
    <property type="project" value="UniProtKB-KW"/>
</dbReference>
<dbReference type="GO" id="GO:0017006">
    <property type="term" value="P:protein-tetrapyrrole linkage"/>
    <property type="evidence" value="ECO:0007669"/>
    <property type="project" value="InterPro"/>
</dbReference>
<dbReference type="AlphaFoldDB" id="A0A809QNS1"/>
<keyword evidence="2" id="KW-0600">Photoreceptor protein</keyword>
<dbReference type="InterPro" id="IPR044767">
    <property type="entry name" value="Phy_HATPase-like"/>
</dbReference>
<feature type="compositionally biased region" description="Gly residues" evidence="9">
    <location>
        <begin position="1"/>
        <end position="19"/>
    </location>
</feature>
<dbReference type="InterPro" id="IPR003018">
    <property type="entry name" value="GAF"/>
</dbReference>
<accession>A0A809QNS1</accession>
<dbReference type="CDD" id="cd16932">
    <property type="entry name" value="HATPase_Phy-like"/>
    <property type="match status" value="1"/>
</dbReference>
<dbReference type="InterPro" id="IPR012129">
    <property type="entry name" value="Phytochrome_A-E"/>
</dbReference>
<dbReference type="PROSITE" id="PS50109">
    <property type="entry name" value="HIS_KIN"/>
    <property type="match status" value="1"/>
</dbReference>
<dbReference type="GO" id="GO:0000155">
    <property type="term" value="F:phosphorelay sensor kinase activity"/>
    <property type="evidence" value="ECO:0007669"/>
    <property type="project" value="InterPro"/>
</dbReference>
<name>A0A809QNS1_CARNO</name>
<dbReference type="Gene3D" id="3.30.450.40">
    <property type="match status" value="1"/>
</dbReference>
<dbReference type="Pfam" id="PF00360">
    <property type="entry name" value="PHY"/>
    <property type="match status" value="1"/>
</dbReference>
<dbReference type="InterPro" id="IPR036890">
    <property type="entry name" value="HATPase_C_sf"/>
</dbReference>
<reference evidence="13" key="1">
    <citation type="journal article" date="2021" name="New Phytol.">
        <title>Divergence in red light responses associated with thermal reversion of PHYTOCHROME B between high- and low-latitude species.</title>
        <authorList>
            <person name="Ikeda H."/>
            <person name="Suzuki T."/>
            <person name="Oka Y."/>
            <person name="Gustafsson A.L.S."/>
            <person name="Brochmann C."/>
            <person name="Mochizuki N."/>
            <person name="Nagatani A."/>
        </authorList>
    </citation>
    <scope>NUCLEOTIDE SEQUENCE</scope>
    <source>
        <strain evidence="13">3493</strain>
    </source>
</reference>
<dbReference type="SUPFAM" id="SSF55785">
    <property type="entry name" value="PYP-like sensor domain (PAS domain)"/>
    <property type="match status" value="3"/>
</dbReference>
<dbReference type="SMART" id="SM00091">
    <property type="entry name" value="PAS"/>
    <property type="match status" value="2"/>
</dbReference>
<dbReference type="PANTHER" id="PTHR47876">
    <property type="entry name" value="OS08G0260000 PROTEIN"/>
    <property type="match status" value="1"/>
</dbReference>
<feature type="domain" description="Phytochrome chromophore attachment site" evidence="10">
    <location>
        <begin position="261"/>
        <end position="432"/>
    </location>
</feature>
<dbReference type="GO" id="GO:0009584">
    <property type="term" value="P:detection of visible light"/>
    <property type="evidence" value="ECO:0007669"/>
    <property type="project" value="InterPro"/>
</dbReference>
<dbReference type="SMART" id="SM00388">
    <property type="entry name" value="HisKA"/>
    <property type="match status" value="1"/>
</dbReference>
<dbReference type="Pfam" id="PF01590">
    <property type="entry name" value="GAF"/>
    <property type="match status" value="1"/>
</dbReference>
<evidence type="ECO:0000256" key="5">
    <source>
        <dbReference type="ARBA" id="ARBA00023015"/>
    </source>
</evidence>
<dbReference type="EMBL" id="LC386358">
    <property type="protein sequence ID" value="BBE28427.1"/>
    <property type="molecule type" value="Genomic_DNA"/>
</dbReference>
<dbReference type="InterPro" id="IPR016132">
    <property type="entry name" value="Phyto_chromo_attachment"/>
</dbReference>
<dbReference type="InterPro" id="IPR013654">
    <property type="entry name" value="PAS_2"/>
</dbReference>
<comment type="PTM">
    <text evidence="8">Contains one covalently linked phytochromobilin chromophore.</text>
</comment>
<evidence type="ECO:0000256" key="1">
    <source>
        <dbReference type="ARBA" id="ARBA00008235"/>
    </source>
</evidence>
<dbReference type="InterPro" id="IPR013767">
    <property type="entry name" value="PAS_fold"/>
</dbReference>
<evidence type="ECO:0000256" key="4">
    <source>
        <dbReference type="ARBA" id="ARBA00022991"/>
    </source>
</evidence>
<dbReference type="InterPro" id="IPR029016">
    <property type="entry name" value="GAF-like_dom_sf"/>
</dbReference>
<feature type="region of interest" description="Disordered" evidence="9">
    <location>
        <begin position="1"/>
        <end position="63"/>
    </location>
</feature>
<dbReference type="InterPro" id="IPR013516">
    <property type="entry name" value="Phyto_chromo_BS"/>
</dbReference>
<evidence type="ECO:0000259" key="12">
    <source>
        <dbReference type="PROSITE" id="PS50112"/>
    </source>
</evidence>
<dbReference type="Pfam" id="PF00989">
    <property type="entry name" value="PAS"/>
    <property type="match status" value="2"/>
</dbReference>
<evidence type="ECO:0000256" key="3">
    <source>
        <dbReference type="ARBA" id="ARBA00022606"/>
    </source>
</evidence>
<keyword evidence="4 8" id="KW-0157">Chromophore</keyword>
<evidence type="ECO:0000256" key="9">
    <source>
        <dbReference type="SAM" id="MobiDB-lite"/>
    </source>
</evidence>
<dbReference type="CDD" id="cd00130">
    <property type="entry name" value="PAS"/>
    <property type="match status" value="2"/>
</dbReference>
<dbReference type="Gene3D" id="3.30.450.20">
    <property type="entry name" value="PAS domain"/>
    <property type="match status" value="3"/>
</dbReference>